<dbReference type="Proteomes" id="UP000005697">
    <property type="component" value="Unassembled WGS sequence"/>
</dbReference>
<protein>
    <submittedName>
        <fullName evidence="2">Uncharacterized protein</fullName>
    </submittedName>
</protein>
<reference evidence="2 3" key="1">
    <citation type="submission" date="2011-01" db="EMBL/GenBank/DDBJ databases">
        <authorList>
            <person name="Muzny D."/>
            <person name="Qin X."/>
            <person name="Deng J."/>
            <person name="Jiang H."/>
            <person name="Liu Y."/>
            <person name="Qu J."/>
            <person name="Song X.-Z."/>
            <person name="Zhang L."/>
            <person name="Thornton R."/>
            <person name="Coyle M."/>
            <person name="Francisco L."/>
            <person name="Jackson L."/>
            <person name="Javaid M."/>
            <person name="Korchina V."/>
            <person name="Kovar C."/>
            <person name="Mata R."/>
            <person name="Mathew T."/>
            <person name="Ngo R."/>
            <person name="Nguyen L."/>
            <person name="Nguyen N."/>
            <person name="Okwuonu G."/>
            <person name="Ongeri F."/>
            <person name="Pham C."/>
            <person name="Simmons D."/>
            <person name="Wilczek-Boney K."/>
            <person name="Hale W."/>
            <person name="Jakkamsetti A."/>
            <person name="Pham P."/>
            <person name="Ruth R."/>
            <person name="San Lucas F."/>
            <person name="Warren J."/>
            <person name="Zhang J."/>
            <person name="Zhao Z."/>
            <person name="Zhou C."/>
            <person name="Zhu D."/>
            <person name="Lee S."/>
            <person name="Bess C."/>
            <person name="Blankenburg K."/>
            <person name="Forbes L."/>
            <person name="Fu Q."/>
            <person name="Gubbala S."/>
            <person name="Hirani K."/>
            <person name="Jayaseelan J.C."/>
            <person name="Lara F."/>
            <person name="Munidasa M."/>
            <person name="Palculict T."/>
            <person name="Patil S."/>
            <person name="Pu L.-L."/>
            <person name="Saada N."/>
            <person name="Tang L."/>
            <person name="Weissenberger G."/>
            <person name="Zhu Y."/>
            <person name="Hemphill L."/>
            <person name="Shang Y."/>
            <person name="Youmans B."/>
            <person name="Ayvaz T."/>
            <person name="Ross M."/>
            <person name="Santibanez J."/>
            <person name="Aqrawi P."/>
            <person name="Gross S."/>
            <person name="Joshi V."/>
            <person name="Fowler G."/>
            <person name="Nazareth L."/>
            <person name="Reid J."/>
            <person name="Worley K."/>
            <person name="Petrosino J."/>
            <person name="Highlander S."/>
            <person name="Gibbs R."/>
        </authorList>
    </citation>
    <scope>NUCLEOTIDE SEQUENCE [LARGE SCALE GENOMIC DNA]</scope>
    <source>
        <strain evidence="2 3">DSM 16608</strain>
    </source>
</reference>
<name>F0F6N3_9BACT</name>
<comment type="caution">
    <text evidence="2">The sequence shown here is derived from an EMBL/GenBank/DDBJ whole genome shotgun (WGS) entry which is preliminary data.</text>
</comment>
<evidence type="ECO:0000313" key="3">
    <source>
        <dbReference type="Proteomes" id="UP000005697"/>
    </source>
</evidence>
<dbReference type="EMBL" id="AEWX01000017">
    <property type="protein sequence ID" value="EGC20315.1"/>
    <property type="molecule type" value="Genomic_DNA"/>
</dbReference>
<evidence type="ECO:0000313" key="2">
    <source>
        <dbReference type="EMBL" id="EGC20315.1"/>
    </source>
</evidence>
<feature type="region of interest" description="Disordered" evidence="1">
    <location>
        <begin position="1"/>
        <end position="41"/>
    </location>
</feature>
<evidence type="ECO:0000256" key="1">
    <source>
        <dbReference type="SAM" id="MobiDB-lite"/>
    </source>
</evidence>
<sequence length="70" mass="8077">MLHKDTKKINNSKEIQRKSAWRGSARNTPAPVVTCRQKEKSETFHKHAGAYCSAERKESKGEHLRSDIKR</sequence>
<dbReference type="HOGENOM" id="CLU_2754532_0_0_10"/>
<proteinExistence type="predicted"/>
<keyword evidence="3" id="KW-1185">Reference proteome</keyword>
<gene>
    <name evidence="2" type="ORF">HMPREF9141_1255</name>
</gene>
<dbReference type="AlphaFoldDB" id="F0F6N3"/>
<accession>F0F6N3</accession>
<organism evidence="2 3">
    <name type="scientific">Prevotella multiformis DSM 16608</name>
    <dbReference type="NCBI Taxonomy" id="888743"/>
    <lineage>
        <taxon>Bacteria</taxon>
        <taxon>Pseudomonadati</taxon>
        <taxon>Bacteroidota</taxon>
        <taxon>Bacteroidia</taxon>
        <taxon>Bacteroidales</taxon>
        <taxon>Prevotellaceae</taxon>
        <taxon>Prevotella</taxon>
    </lineage>
</organism>